<organism evidence="3 4">
    <name type="scientific">Ananas comosus</name>
    <name type="common">Pineapple</name>
    <name type="synonym">Ananas ananas</name>
    <dbReference type="NCBI Taxonomy" id="4615"/>
    <lineage>
        <taxon>Eukaryota</taxon>
        <taxon>Viridiplantae</taxon>
        <taxon>Streptophyta</taxon>
        <taxon>Embryophyta</taxon>
        <taxon>Tracheophyta</taxon>
        <taxon>Spermatophyta</taxon>
        <taxon>Magnoliopsida</taxon>
        <taxon>Liliopsida</taxon>
        <taxon>Poales</taxon>
        <taxon>Bromeliaceae</taxon>
        <taxon>Bromelioideae</taxon>
        <taxon>Ananas</taxon>
    </lineage>
</organism>
<comment type="similarity">
    <text evidence="1">Belongs to the peptidase A1 family.</text>
</comment>
<feature type="non-terminal residue" evidence="3">
    <location>
        <position position="1"/>
    </location>
</feature>
<name>A0A199VHU6_ANACO</name>
<comment type="caution">
    <text evidence="3">The sequence shown here is derived from an EMBL/GenBank/DDBJ whole genome shotgun (WGS) entry which is preliminary data.</text>
</comment>
<evidence type="ECO:0000259" key="2">
    <source>
        <dbReference type="Pfam" id="PF14543"/>
    </source>
</evidence>
<evidence type="ECO:0000313" key="4">
    <source>
        <dbReference type="Proteomes" id="UP000092600"/>
    </source>
</evidence>
<dbReference type="InterPro" id="IPR021109">
    <property type="entry name" value="Peptidase_aspartic_dom_sf"/>
</dbReference>
<sequence>PCPSSPSPCPYFYWYGDYSNTTGDLALETFTVNLTSPDDHGSNAFRRVDNVIFGCGH</sequence>
<reference evidence="3 4" key="1">
    <citation type="journal article" date="2016" name="DNA Res.">
        <title>The draft genome of MD-2 pineapple using hybrid error correction of long reads.</title>
        <authorList>
            <person name="Redwan R.M."/>
            <person name="Saidin A."/>
            <person name="Kumar S.V."/>
        </authorList>
    </citation>
    <scope>NUCLEOTIDE SEQUENCE [LARGE SCALE GENOMIC DNA]</scope>
    <source>
        <strain evidence="4">cv. MD2</strain>
        <tissue evidence="3">Leaf</tissue>
    </source>
</reference>
<dbReference type="Proteomes" id="UP000092600">
    <property type="component" value="Unassembled WGS sequence"/>
</dbReference>
<gene>
    <name evidence="3" type="ORF">ACMD2_25103</name>
</gene>
<evidence type="ECO:0000256" key="1">
    <source>
        <dbReference type="ARBA" id="ARBA00007447"/>
    </source>
</evidence>
<dbReference type="InterPro" id="IPR032861">
    <property type="entry name" value="TAXi_N"/>
</dbReference>
<dbReference type="Pfam" id="PF14543">
    <property type="entry name" value="TAXi_N"/>
    <property type="match status" value="1"/>
</dbReference>
<dbReference type="EMBL" id="LSRQ01001745">
    <property type="protein sequence ID" value="OAY76674.1"/>
    <property type="molecule type" value="Genomic_DNA"/>
</dbReference>
<dbReference type="STRING" id="4615.A0A199VHU6"/>
<dbReference type="AlphaFoldDB" id="A0A199VHU6"/>
<accession>A0A199VHU6</accession>
<dbReference type="SUPFAM" id="SSF50630">
    <property type="entry name" value="Acid proteases"/>
    <property type="match status" value="1"/>
</dbReference>
<protein>
    <recommendedName>
        <fullName evidence="2">Xylanase inhibitor N-terminal domain-containing protein</fullName>
    </recommendedName>
</protein>
<proteinExistence type="inferred from homology"/>
<evidence type="ECO:0000313" key="3">
    <source>
        <dbReference type="EMBL" id="OAY76674.1"/>
    </source>
</evidence>
<feature type="domain" description="Xylanase inhibitor N-terminal" evidence="2">
    <location>
        <begin position="2"/>
        <end position="57"/>
    </location>
</feature>
<dbReference type="Gene3D" id="2.40.70.10">
    <property type="entry name" value="Acid Proteases"/>
    <property type="match status" value="1"/>
</dbReference>